<dbReference type="AlphaFoldDB" id="A0A4Y7TX39"/>
<gene>
    <name evidence="15" type="ORF">FA13DRAFT_1680399</name>
</gene>
<feature type="transmembrane region" description="Helical" evidence="13">
    <location>
        <begin position="375"/>
        <end position="397"/>
    </location>
</feature>
<feature type="transmembrane region" description="Helical" evidence="13">
    <location>
        <begin position="347"/>
        <end position="369"/>
    </location>
</feature>
<dbReference type="Gene3D" id="3.60.10.10">
    <property type="entry name" value="Endonuclease/exonuclease/phosphatase"/>
    <property type="match status" value="1"/>
</dbReference>
<dbReference type="PANTHER" id="PTHR16320:SF24">
    <property type="entry name" value="PHOSPHODIESTERASE, PUTATIVE-RELATED"/>
    <property type="match status" value="1"/>
</dbReference>
<comment type="subcellular location">
    <subcellularLocation>
        <location evidence="1">Membrane</location>
        <topology evidence="1">Multi-pass membrane protein</topology>
    </subcellularLocation>
</comment>
<keyword evidence="12 13" id="KW-0472">Membrane</keyword>
<comment type="similarity">
    <text evidence="4">Belongs to the neutral sphingomyelinase family.</text>
</comment>
<evidence type="ECO:0000256" key="6">
    <source>
        <dbReference type="ARBA" id="ARBA00022723"/>
    </source>
</evidence>
<dbReference type="GO" id="GO:0006665">
    <property type="term" value="P:sphingolipid metabolic process"/>
    <property type="evidence" value="ECO:0007669"/>
    <property type="project" value="UniProtKB-KW"/>
</dbReference>
<sequence>MADSQIRVLSLNCWGLKFVSKFREERLEAIAHELSNVDHDIIALQEIWVFADYLKVQEQVAKHLPHSKFFYGGALGAGLAIFSKWPLIQTSVHPYSVNGAPIDVAGGDWFVGKAAASAVILHPVLGQVQVFNTHLYAKGGEDGPEHLRAHRLVGAWEFAKLARTAAELGRYVICLGDFNSIPPTLPMTIIQDHASLTDAWVVTHPNSESVSPTTHLEAVEQLGITADNLHNSWSAGKSWISGWGKRLDYVLYRQPSQLYRPAGPGATFPVLRATQCKVVFTDHVPGQNYSYSDHFGLEATLAIESTPADAPSPIDIPKELSSAAIATTIQAWTACYRFAKQRMKKELATFGVSLFAILAVAIGTAWLPYAWITPIFIVFTTVMAWLATTMLYEGFIYGNWECNAIMNAIEDLEHHRKGMQLLGAPGHRSSQTFA</sequence>
<dbReference type="InterPro" id="IPR005135">
    <property type="entry name" value="Endo/exonuclease/phosphatase"/>
</dbReference>
<evidence type="ECO:0000256" key="2">
    <source>
        <dbReference type="ARBA" id="ARBA00004760"/>
    </source>
</evidence>
<evidence type="ECO:0000256" key="5">
    <source>
        <dbReference type="ARBA" id="ARBA00022692"/>
    </source>
</evidence>
<organism evidence="15 16">
    <name type="scientific">Coprinellus micaceus</name>
    <name type="common">Glistening ink-cap mushroom</name>
    <name type="synonym">Coprinus micaceus</name>
    <dbReference type="NCBI Taxonomy" id="71717"/>
    <lineage>
        <taxon>Eukaryota</taxon>
        <taxon>Fungi</taxon>
        <taxon>Dikarya</taxon>
        <taxon>Basidiomycota</taxon>
        <taxon>Agaricomycotina</taxon>
        <taxon>Agaricomycetes</taxon>
        <taxon>Agaricomycetidae</taxon>
        <taxon>Agaricales</taxon>
        <taxon>Agaricineae</taxon>
        <taxon>Psathyrellaceae</taxon>
        <taxon>Coprinellus</taxon>
    </lineage>
</organism>
<evidence type="ECO:0000256" key="7">
    <source>
        <dbReference type="ARBA" id="ARBA00022801"/>
    </source>
</evidence>
<dbReference type="GO" id="GO:0004767">
    <property type="term" value="F:sphingomyelin phosphodiesterase activity"/>
    <property type="evidence" value="ECO:0007669"/>
    <property type="project" value="InterPro"/>
</dbReference>
<comment type="pathway">
    <text evidence="3">Sphingolipid metabolism.</text>
</comment>
<dbReference type="EMBL" id="QPFP01000002">
    <property type="protein sequence ID" value="TEB38743.1"/>
    <property type="molecule type" value="Genomic_DNA"/>
</dbReference>
<accession>A0A4Y7TX39</accession>
<dbReference type="InterPro" id="IPR036691">
    <property type="entry name" value="Endo/exonu/phosph_ase_sf"/>
</dbReference>
<evidence type="ECO:0000256" key="11">
    <source>
        <dbReference type="ARBA" id="ARBA00023098"/>
    </source>
</evidence>
<reference evidence="15 16" key="1">
    <citation type="journal article" date="2019" name="Nat. Ecol. Evol.">
        <title>Megaphylogeny resolves global patterns of mushroom evolution.</title>
        <authorList>
            <person name="Varga T."/>
            <person name="Krizsan K."/>
            <person name="Foldi C."/>
            <person name="Dima B."/>
            <person name="Sanchez-Garcia M."/>
            <person name="Sanchez-Ramirez S."/>
            <person name="Szollosi G.J."/>
            <person name="Szarkandi J.G."/>
            <person name="Papp V."/>
            <person name="Albert L."/>
            <person name="Andreopoulos W."/>
            <person name="Angelini C."/>
            <person name="Antonin V."/>
            <person name="Barry K.W."/>
            <person name="Bougher N.L."/>
            <person name="Buchanan P."/>
            <person name="Buyck B."/>
            <person name="Bense V."/>
            <person name="Catcheside P."/>
            <person name="Chovatia M."/>
            <person name="Cooper J."/>
            <person name="Damon W."/>
            <person name="Desjardin D."/>
            <person name="Finy P."/>
            <person name="Geml J."/>
            <person name="Haridas S."/>
            <person name="Hughes K."/>
            <person name="Justo A."/>
            <person name="Karasinski D."/>
            <person name="Kautmanova I."/>
            <person name="Kiss B."/>
            <person name="Kocsube S."/>
            <person name="Kotiranta H."/>
            <person name="LaButti K.M."/>
            <person name="Lechner B.E."/>
            <person name="Liimatainen K."/>
            <person name="Lipzen A."/>
            <person name="Lukacs Z."/>
            <person name="Mihaltcheva S."/>
            <person name="Morgado L.N."/>
            <person name="Niskanen T."/>
            <person name="Noordeloos M.E."/>
            <person name="Ohm R.A."/>
            <person name="Ortiz-Santana B."/>
            <person name="Ovrebo C."/>
            <person name="Racz N."/>
            <person name="Riley R."/>
            <person name="Savchenko A."/>
            <person name="Shiryaev A."/>
            <person name="Soop K."/>
            <person name="Spirin V."/>
            <person name="Szebenyi C."/>
            <person name="Tomsovsky M."/>
            <person name="Tulloss R.E."/>
            <person name="Uehling J."/>
            <person name="Grigoriev I.V."/>
            <person name="Vagvolgyi C."/>
            <person name="Papp T."/>
            <person name="Martin F.M."/>
            <person name="Miettinen O."/>
            <person name="Hibbett D.S."/>
            <person name="Nagy L.G."/>
        </authorList>
    </citation>
    <scope>NUCLEOTIDE SEQUENCE [LARGE SCALE GENOMIC DNA]</scope>
    <source>
        <strain evidence="15 16">FP101781</strain>
    </source>
</reference>
<evidence type="ECO:0000256" key="10">
    <source>
        <dbReference type="ARBA" id="ARBA00022989"/>
    </source>
</evidence>
<dbReference type="GO" id="GO:0046872">
    <property type="term" value="F:metal ion binding"/>
    <property type="evidence" value="ECO:0007669"/>
    <property type="project" value="UniProtKB-KW"/>
</dbReference>
<keyword evidence="9" id="KW-0746">Sphingolipid metabolism</keyword>
<keyword evidence="5 13" id="KW-0812">Transmembrane</keyword>
<comment type="pathway">
    <text evidence="2">Lipid metabolism; sphingolipid metabolism.</text>
</comment>
<dbReference type="STRING" id="71717.A0A4Y7TX39"/>
<keyword evidence="10 13" id="KW-1133">Transmembrane helix</keyword>
<evidence type="ECO:0000256" key="8">
    <source>
        <dbReference type="ARBA" id="ARBA00022842"/>
    </source>
</evidence>
<evidence type="ECO:0000256" key="4">
    <source>
        <dbReference type="ARBA" id="ARBA00006335"/>
    </source>
</evidence>
<dbReference type="InterPro" id="IPR038772">
    <property type="entry name" value="Sph/SMPD2-like"/>
</dbReference>
<evidence type="ECO:0000256" key="3">
    <source>
        <dbReference type="ARBA" id="ARBA00004991"/>
    </source>
</evidence>
<keyword evidence="8" id="KW-0460">Magnesium</keyword>
<keyword evidence="7" id="KW-0378">Hydrolase</keyword>
<dbReference type="Proteomes" id="UP000298030">
    <property type="component" value="Unassembled WGS sequence"/>
</dbReference>
<name>A0A4Y7TX39_COPMI</name>
<evidence type="ECO:0000259" key="14">
    <source>
        <dbReference type="Pfam" id="PF03372"/>
    </source>
</evidence>
<evidence type="ECO:0000256" key="1">
    <source>
        <dbReference type="ARBA" id="ARBA00004141"/>
    </source>
</evidence>
<evidence type="ECO:0000256" key="13">
    <source>
        <dbReference type="SAM" id="Phobius"/>
    </source>
</evidence>
<evidence type="ECO:0000313" key="16">
    <source>
        <dbReference type="Proteomes" id="UP000298030"/>
    </source>
</evidence>
<dbReference type="SUPFAM" id="SSF56219">
    <property type="entry name" value="DNase I-like"/>
    <property type="match status" value="1"/>
</dbReference>
<dbReference type="PANTHER" id="PTHR16320">
    <property type="entry name" value="SPHINGOMYELINASE FAMILY MEMBER"/>
    <property type="match status" value="1"/>
</dbReference>
<evidence type="ECO:0000256" key="9">
    <source>
        <dbReference type="ARBA" id="ARBA00022919"/>
    </source>
</evidence>
<dbReference type="OrthoDB" id="387657at2759"/>
<keyword evidence="6" id="KW-0479">Metal-binding</keyword>
<comment type="caution">
    <text evidence="15">The sequence shown here is derived from an EMBL/GenBank/DDBJ whole genome shotgun (WGS) entry which is preliminary data.</text>
</comment>
<feature type="domain" description="Endonuclease/exonuclease/phosphatase" evidence="14">
    <location>
        <begin position="9"/>
        <end position="294"/>
    </location>
</feature>
<evidence type="ECO:0000256" key="12">
    <source>
        <dbReference type="ARBA" id="ARBA00023136"/>
    </source>
</evidence>
<keyword evidence="11" id="KW-0443">Lipid metabolism</keyword>
<keyword evidence="16" id="KW-1185">Reference proteome</keyword>
<evidence type="ECO:0000313" key="15">
    <source>
        <dbReference type="EMBL" id="TEB38743.1"/>
    </source>
</evidence>
<protein>
    <submittedName>
        <fullName evidence="15">Inositol phosphophingolipids phospholipase C</fullName>
    </submittedName>
</protein>
<dbReference type="GO" id="GO:0016020">
    <property type="term" value="C:membrane"/>
    <property type="evidence" value="ECO:0007669"/>
    <property type="project" value="UniProtKB-SubCell"/>
</dbReference>
<proteinExistence type="inferred from homology"/>
<dbReference type="Pfam" id="PF03372">
    <property type="entry name" value="Exo_endo_phos"/>
    <property type="match status" value="1"/>
</dbReference>